<reference evidence="2 3" key="1">
    <citation type="submission" date="2024-06" db="EMBL/GenBank/DDBJ databases">
        <title>Brevundimonas sp. C11.</title>
        <authorList>
            <person name="Maltman C."/>
        </authorList>
    </citation>
    <scope>NUCLEOTIDE SEQUENCE [LARGE SCALE GENOMIC DNA]</scope>
    <source>
        <strain evidence="2 3">C11</strain>
    </source>
</reference>
<evidence type="ECO:0008006" key="4">
    <source>
        <dbReference type="Google" id="ProtNLM"/>
    </source>
</evidence>
<organism evidence="2 3">
    <name type="scientific">Brevundimonas aurifodinae</name>
    <dbReference type="NCBI Taxonomy" id="1508312"/>
    <lineage>
        <taxon>Bacteria</taxon>
        <taxon>Pseudomonadati</taxon>
        <taxon>Pseudomonadota</taxon>
        <taxon>Alphaproteobacteria</taxon>
        <taxon>Caulobacterales</taxon>
        <taxon>Caulobacteraceae</taxon>
        <taxon>Brevundimonas</taxon>
    </lineage>
</organism>
<feature type="chain" id="PRO_5046435774" description="Lipoprotein" evidence="1">
    <location>
        <begin position="19"/>
        <end position="193"/>
    </location>
</feature>
<sequence length="193" mass="20302">MRQIVMAAVAGLCLAACGAAPDGEAAAKAEPAVEAVSTGTAAAPAAETAAQVASGFSHSQTQDLFGYYMPDGEVGADGFSLIYLHIAGATEFQAWEAGERMSTYGPVMMEFLLPGEVSERVLPESYAVTDRTVRMTGTHPEYGRVTLDARFEGPAMTDSRSNLGDSEAPVLVGSITIAERTWPNVRFLYSPGD</sequence>
<proteinExistence type="predicted"/>
<dbReference type="EMBL" id="JBEGDD010000013">
    <property type="protein sequence ID" value="MEQ7156362.1"/>
    <property type="molecule type" value="Genomic_DNA"/>
</dbReference>
<dbReference type="Proteomes" id="UP001445732">
    <property type="component" value="Unassembled WGS sequence"/>
</dbReference>
<evidence type="ECO:0000313" key="3">
    <source>
        <dbReference type="Proteomes" id="UP001445732"/>
    </source>
</evidence>
<name>A0ABV1NRT3_9CAUL</name>
<evidence type="ECO:0000256" key="1">
    <source>
        <dbReference type="SAM" id="SignalP"/>
    </source>
</evidence>
<keyword evidence="3" id="KW-1185">Reference proteome</keyword>
<evidence type="ECO:0000313" key="2">
    <source>
        <dbReference type="EMBL" id="MEQ7156362.1"/>
    </source>
</evidence>
<protein>
    <recommendedName>
        <fullName evidence="4">Lipoprotein</fullName>
    </recommendedName>
</protein>
<dbReference type="RefSeq" id="WP_349685514.1">
    <property type="nucleotide sequence ID" value="NZ_JBEGDD010000013.1"/>
</dbReference>
<feature type="signal peptide" evidence="1">
    <location>
        <begin position="1"/>
        <end position="18"/>
    </location>
</feature>
<gene>
    <name evidence="2" type="ORF">ABN401_14160</name>
</gene>
<keyword evidence="1" id="KW-0732">Signal</keyword>
<accession>A0ABV1NRT3</accession>
<comment type="caution">
    <text evidence="2">The sequence shown here is derived from an EMBL/GenBank/DDBJ whole genome shotgun (WGS) entry which is preliminary data.</text>
</comment>